<sequence length="229" mass="25012">MRGVVSSGCSSCQKTGAVLAHVVVPVLFNGNPLDLLYSAVTFLHDEDAFSGDISTEEMSDELKAIKSISRQIRGITYDFSAVLGYGSSAESSECEVVTPWSADFIQFLIKSPDLQACMVATVIDLADRLALLEDVPIEYGTTPFIKSVLNERRKCRKALNTTAAREISSSTRWTHAPADLEDLAKSYKCLHHITQDNITVMFPAMHLTCEPSGELAKTASTLFSEYGYA</sequence>
<gene>
    <name evidence="1" type="ORF">GNI_041820</name>
</gene>
<keyword evidence="2" id="KW-1185">Reference proteome</keyword>
<dbReference type="AlphaFoldDB" id="A0A023BA31"/>
<protein>
    <submittedName>
        <fullName evidence="1">Uncharacterized protein</fullName>
    </submittedName>
</protein>
<dbReference type="RefSeq" id="XP_011129494.1">
    <property type="nucleotide sequence ID" value="XM_011131192.1"/>
</dbReference>
<name>A0A023BA31_GRENI</name>
<organism evidence="1 2">
    <name type="scientific">Gregarina niphandrodes</name>
    <name type="common">Septate eugregarine</name>
    <dbReference type="NCBI Taxonomy" id="110365"/>
    <lineage>
        <taxon>Eukaryota</taxon>
        <taxon>Sar</taxon>
        <taxon>Alveolata</taxon>
        <taxon>Apicomplexa</taxon>
        <taxon>Conoidasida</taxon>
        <taxon>Gregarinasina</taxon>
        <taxon>Eugregarinorida</taxon>
        <taxon>Gregarinidae</taxon>
        <taxon>Gregarina</taxon>
    </lineage>
</organism>
<dbReference type="VEuPathDB" id="CryptoDB:GNI_041820"/>
<feature type="non-terminal residue" evidence="1">
    <location>
        <position position="229"/>
    </location>
</feature>
<reference evidence="1" key="1">
    <citation type="submission" date="2013-12" db="EMBL/GenBank/DDBJ databases">
        <authorList>
            <person name="Omoto C.K."/>
            <person name="Sibley D."/>
            <person name="Venepally P."/>
            <person name="Hadjithomas M."/>
            <person name="Karamycheva S."/>
            <person name="Brunk B."/>
            <person name="Roos D."/>
            <person name="Caler E."/>
            <person name="Lorenzi H."/>
        </authorList>
    </citation>
    <scope>NUCLEOTIDE SEQUENCE</scope>
</reference>
<accession>A0A023BA31</accession>
<evidence type="ECO:0000313" key="2">
    <source>
        <dbReference type="Proteomes" id="UP000019763"/>
    </source>
</evidence>
<dbReference type="Proteomes" id="UP000019763">
    <property type="component" value="Unassembled WGS sequence"/>
</dbReference>
<evidence type="ECO:0000313" key="1">
    <source>
        <dbReference type="EMBL" id="EZG77679.1"/>
    </source>
</evidence>
<dbReference type="GeneID" id="22911616"/>
<dbReference type="EMBL" id="AFNH02000318">
    <property type="protein sequence ID" value="EZG77679.1"/>
    <property type="molecule type" value="Genomic_DNA"/>
</dbReference>
<comment type="caution">
    <text evidence="1">The sequence shown here is derived from an EMBL/GenBank/DDBJ whole genome shotgun (WGS) entry which is preliminary data.</text>
</comment>
<proteinExistence type="predicted"/>